<protein>
    <submittedName>
        <fullName evidence="2">Putative N-formylglutamate amidohydrolase</fullName>
    </submittedName>
</protein>
<dbReference type="EMBL" id="REFR01000011">
    <property type="protein sequence ID" value="RMB07825.1"/>
    <property type="molecule type" value="Genomic_DNA"/>
</dbReference>
<evidence type="ECO:0000313" key="2">
    <source>
        <dbReference type="EMBL" id="RMB07825.1"/>
    </source>
</evidence>
<reference evidence="2 3" key="1">
    <citation type="submission" date="2018-10" db="EMBL/GenBank/DDBJ databases">
        <title>Genomic Encyclopedia of Archaeal and Bacterial Type Strains, Phase II (KMG-II): from individual species to whole genera.</title>
        <authorList>
            <person name="Goeker M."/>
        </authorList>
    </citation>
    <scope>NUCLEOTIDE SEQUENCE [LARGE SCALE GENOMIC DNA]</scope>
    <source>
        <strain evidence="2 3">DSM 25217</strain>
    </source>
</reference>
<dbReference type="Gene3D" id="3.40.630.40">
    <property type="entry name" value="Zn-dependent exopeptidases"/>
    <property type="match status" value="1"/>
</dbReference>
<dbReference type="SUPFAM" id="SSF53187">
    <property type="entry name" value="Zn-dependent exopeptidases"/>
    <property type="match status" value="1"/>
</dbReference>
<dbReference type="GO" id="GO:0016787">
    <property type="term" value="F:hydrolase activity"/>
    <property type="evidence" value="ECO:0007669"/>
    <property type="project" value="UniProtKB-KW"/>
</dbReference>
<dbReference type="Pfam" id="PF05013">
    <property type="entry name" value="FGase"/>
    <property type="match status" value="1"/>
</dbReference>
<feature type="compositionally biased region" description="Basic and acidic residues" evidence="1">
    <location>
        <begin position="26"/>
        <end position="37"/>
    </location>
</feature>
<dbReference type="Proteomes" id="UP000271227">
    <property type="component" value="Unassembled WGS sequence"/>
</dbReference>
<evidence type="ECO:0000313" key="3">
    <source>
        <dbReference type="Proteomes" id="UP000271227"/>
    </source>
</evidence>
<keyword evidence="3" id="KW-1185">Reference proteome</keyword>
<dbReference type="InterPro" id="IPR011227">
    <property type="entry name" value="UCP029730"/>
</dbReference>
<comment type="caution">
    <text evidence="2">The sequence shown here is derived from an EMBL/GenBank/DDBJ whole genome shotgun (WGS) entry which is preliminary data.</text>
</comment>
<dbReference type="InterPro" id="IPR007709">
    <property type="entry name" value="N-FG_amidohydro"/>
</dbReference>
<accession>A0A3M0CFS2</accession>
<gene>
    <name evidence="2" type="ORF">BXY39_1916</name>
</gene>
<sequence length="287" mass="30714">MPPQDPTSVPSAPAASAGSPAPAASDGHRLDIPHPDTTDPDILCAEGRGGVIILCDHASNAVPRGLNALGLDDAALQDHIAWDIGAASVAAMISEMMQVPAVLAPVSRLVIDCNRDADDPTLVPAVSDGVVIPGNQGLDKARIAARKTAYYDPFHRTAGDLVAAHLAEGLVPMVIGMHSFTPAMNGTPRPWQIGFLWNRDPRLAQALIGLVERETDLTVGNNQPYSGRDLYTSMQRHGADHGLPQTTVEIRQDLLADRRMCAEWAELLANLLDECLSRPDILSIRHY</sequence>
<name>A0A3M0CFS2_9PROT</name>
<feature type="region of interest" description="Disordered" evidence="1">
    <location>
        <begin position="1"/>
        <end position="41"/>
    </location>
</feature>
<dbReference type="AlphaFoldDB" id="A0A3M0CFS2"/>
<dbReference type="PIRSF" id="PIRSF029730">
    <property type="entry name" value="UCP029730"/>
    <property type="match status" value="1"/>
</dbReference>
<feature type="compositionally biased region" description="Low complexity" evidence="1">
    <location>
        <begin position="10"/>
        <end position="25"/>
    </location>
</feature>
<organism evidence="2 3">
    <name type="scientific">Eilatimonas milleporae</name>
    <dbReference type="NCBI Taxonomy" id="911205"/>
    <lineage>
        <taxon>Bacteria</taxon>
        <taxon>Pseudomonadati</taxon>
        <taxon>Pseudomonadota</taxon>
        <taxon>Alphaproteobacteria</taxon>
        <taxon>Kordiimonadales</taxon>
        <taxon>Kordiimonadaceae</taxon>
        <taxon>Eilatimonas</taxon>
    </lineage>
</organism>
<keyword evidence="2" id="KW-0378">Hydrolase</keyword>
<evidence type="ECO:0000256" key="1">
    <source>
        <dbReference type="SAM" id="MobiDB-lite"/>
    </source>
</evidence>
<dbReference type="InParanoid" id="A0A3M0CFS2"/>
<proteinExistence type="predicted"/>